<dbReference type="Proteomes" id="UP001431783">
    <property type="component" value="Unassembled WGS sequence"/>
</dbReference>
<dbReference type="EMBL" id="JARQZJ010000106">
    <property type="protein sequence ID" value="KAK9887227.1"/>
    <property type="molecule type" value="Genomic_DNA"/>
</dbReference>
<comment type="caution">
    <text evidence="1">The sequence shown here is derived from an EMBL/GenBank/DDBJ whole genome shotgun (WGS) entry which is preliminary data.</text>
</comment>
<accession>A0AAW1V3D1</accession>
<protein>
    <submittedName>
        <fullName evidence="1">Uncharacterized protein</fullName>
    </submittedName>
</protein>
<gene>
    <name evidence="1" type="ORF">WA026_021070</name>
</gene>
<evidence type="ECO:0000313" key="1">
    <source>
        <dbReference type="EMBL" id="KAK9887227.1"/>
    </source>
</evidence>
<dbReference type="AlphaFoldDB" id="A0AAW1V3D1"/>
<reference evidence="1 2" key="1">
    <citation type="submission" date="2023-03" db="EMBL/GenBank/DDBJ databases">
        <title>Genome insight into feeding habits of ladybird beetles.</title>
        <authorList>
            <person name="Li H.-S."/>
            <person name="Huang Y.-H."/>
            <person name="Pang H."/>
        </authorList>
    </citation>
    <scope>NUCLEOTIDE SEQUENCE [LARGE SCALE GENOMIC DNA]</scope>
    <source>
        <strain evidence="1">SYSU_2023b</strain>
        <tissue evidence="1">Whole body</tissue>
    </source>
</reference>
<evidence type="ECO:0000313" key="2">
    <source>
        <dbReference type="Proteomes" id="UP001431783"/>
    </source>
</evidence>
<organism evidence="1 2">
    <name type="scientific">Henosepilachna vigintioctopunctata</name>
    <dbReference type="NCBI Taxonomy" id="420089"/>
    <lineage>
        <taxon>Eukaryota</taxon>
        <taxon>Metazoa</taxon>
        <taxon>Ecdysozoa</taxon>
        <taxon>Arthropoda</taxon>
        <taxon>Hexapoda</taxon>
        <taxon>Insecta</taxon>
        <taxon>Pterygota</taxon>
        <taxon>Neoptera</taxon>
        <taxon>Endopterygota</taxon>
        <taxon>Coleoptera</taxon>
        <taxon>Polyphaga</taxon>
        <taxon>Cucujiformia</taxon>
        <taxon>Coccinelloidea</taxon>
        <taxon>Coccinellidae</taxon>
        <taxon>Epilachninae</taxon>
        <taxon>Epilachnini</taxon>
        <taxon>Henosepilachna</taxon>
    </lineage>
</organism>
<keyword evidence="2" id="KW-1185">Reference proteome</keyword>
<name>A0AAW1V3D1_9CUCU</name>
<proteinExistence type="predicted"/>
<feature type="non-terminal residue" evidence="1">
    <location>
        <position position="1"/>
    </location>
</feature>
<sequence>SSPTTQVFEGPSLTPQMYPLISSQRCTQSPQDAQIGLAHNRKMLQRNTTVTFTPSFASVDKKRKPQSSSGSYDKIATKYIIKIYSCLLQVLSIMPLF</sequence>